<dbReference type="InterPro" id="IPR036097">
    <property type="entry name" value="HisK_dim/P_sf"/>
</dbReference>
<protein>
    <recommendedName>
        <fullName evidence="2">histidine kinase</fullName>
        <ecNumber evidence="2">2.7.13.3</ecNumber>
    </recommendedName>
</protein>
<accession>A0ABU0FXH7</accession>
<dbReference type="InterPro" id="IPR048436">
    <property type="entry name" value="MASE12"/>
</dbReference>
<dbReference type="InterPro" id="IPR004358">
    <property type="entry name" value="Sig_transdc_His_kin-like_C"/>
</dbReference>
<keyword evidence="8" id="KW-0902">Two-component regulatory system</keyword>
<feature type="transmembrane region" description="Helical" evidence="9">
    <location>
        <begin position="131"/>
        <end position="150"/>
    </location>
</feature>
<dbReference type="SUPFAM" id="SSF55874">
    <property type="entry name" value="ATPase domain of HSP90 chaperone/DNA topoisomerase II/histidine kinase"/>
    <property type="match status" value="1"/>
</dbReference>
<dbReference type="Gene3D" id="1.10.287.130">
    <property type="match status" value="1"/>
</dbReference>
<dbReference type="Pfam" id="PF00512">
    <property type="entry name" value="HisKA"/>
    <property type="match status" value="1"/>
</dbReference>
<keyword evidence="7" id="KW-0067">ATP-binding</keyword>
<feature type="transmembrane region" description="Helical" evidence="9">
    <location>
        <begin position="155"/>
        <end position="173"/>
    </location>
</feature>
<comment type="catalytic activity">
    <reaction evidence="1">
        <text>ATP + protein L-histidine = ADP + protein N-phospho-L-histidine.</text>
        <dbReference type="EC" id="2.7.13.3"/>
    </reaction>
</comment>
<evidence type="ECO:0000256" key="6">
    <source>
        <dbReference type="ARBA" id="ARBA00022777"/>
    </source>
</evidence>
<reference evidence="11 12" key="1">
    <citation type="submission" date="2023-07" db="EMBL/GenBank/DDBJ databases">
        <title>Genomic Encyclopedia of Type Strains, Phase IV (KMG-IV): sequencing the most valuable type-strain genomes for metagenomic binning, comparative biology and taxonomic classification.</title>
        <authorList>
            <person name="Goeker M."/>
        </authorList>
    </citation>
    <scope>NUCLEOTIDE SEQUENCE [LARGE SCALE GENOMIC DNA]</scope>
    <source>
        <strain evidence="11 12">DSM 19598</strain>
    </source>
</reference>
<dbReference type="RefSeq" id="WP_307192164.1">
    <property type="nucleotide sequence ID" value="NZ_JAUSUN010000018.1"/>
</dbReference>
<evidence type="ECO:0000313" key="11">
    <source>
        <dbReference type="EMBL" id="MDQ0414614.1"/>
    </source>
</evidence>
<feature type="domain" description="Histidine kinase" evidence="10">
    <location>
        <begin position="205"/>
        <end position="408"/>
    </location>
</feature>
<dbReference type="EC" id="2.7.13.3" evidence="2"/>
<keyword evidence="9" id="KW-0472">Membrane</keyword>
<keyword evidence="12" id="KW-1185">Reference proteome</keyword>
<dbReference type="Proteomes" id="UP001242313">
    <property type="component" value="Unassembled WGS sequence"/>
</dbReference>
<dbReference type="PRINTS" id="PR00344">
    <property type="entry name" value="BCTRLSENSOR"/>
</dbReference>
<proteinExistence type="predicted"/>
<dbReference type="InterPro" id="IPR036890">
    <property type="entry name" value="HATPase_C_sf"/>
</dbReference>
<evidence type="ECO:0000256" key="9">
    <source>
        <dbReference type="SAM" id="Phobius"/>
    </source>
</evidence>
<dbReference type="Pfam" id="PF20971">
    <property type="entry name" value="MASE12"/>
    <property type="match status" value="1"/>
</dbReference>
<dbReference type="InterPro" id="IPR005467">
    <property type="entry name" value="His_kinase_dom"/>
</dbReference>
<evidence type="ECO:0000256" key="7">
    <source>
        <dbReference type="ARBA" id="ARBA00022840"/>
    </source>
</evidence>
<keyword evidence="9" id="KW-1133">Transmembrane helix</keyword>
<dbReference type="PROSITE" id="PS50109">
    <property type="entry name" value="HIS_KIN"/>
    <property type="match status" value="1"/>
</dbReference>
<evidence type="ECO:0000256" key="5">
    <source>
        <dbReference type="ARBA" id="ARBA00022741"/>
    </source>
</evidence>
<dbReference type="Pfam" id="PF02518">
    <property type="entry name" value="HATPase_c"/>
    <property type="match status" value="1"/>
</dbReference>
<feature type="transmembrane region" description="Helical" evidence="9">
    <location>
        <begin position="84"/>
        <end position="103"/>
    </location>
</feature>
<dbReference type="CDD" id="cd00082">
    <property type="entry name" value="HisKA"/>
    <property type="match status" value="1"/>
</dbReference>
<dbReference type="EMBL" id="JAUSUN010000018">
    <property type="protein sequence ID" value="MDQ0414614.1"/>
    <property type="molecule type" value="Genomic_DNA"/>
</dbReference>
<dbReference type="Gene3D" id="3.30.565.10">
    <property type="entry name" value="Histidine kinase-like ATPase, C-terminal domain"/>
    <property type="match status" value="1"/>
</dbReference>
<keyword evidence="4" id="KW-0808">Transferase</keyword>
<evidence type="ECO:0000256" key="3">
    <source>
        <dbReference type="ARBA" id="ARBA00022553"/>
    </source>
</evidence>
<evidence type="ECO:0000259" key="10">
    <source>
        <dbReference type="PROSITE" id="PS50109"/>
    </source>
</evidence>
<evidence type="ECO:0000313" key="12">
    <source>
        <dbReference type="Proteomes" id="UP001242313"/>
    </source>
</evidence>
<keyword evidence="5" id="KW-0547">Nucleotide-binding</keyword>
<dbReference type="SMART" id="SM00387">
    <property type="entry name" value="HATPase_c"/>
    <property type="match status" value="1"/>
</dbReference>
<evidence type="ECO:0000256" key="1">
    <source>
        <dbReference type="ARBA" id="ARBA00000085"/>
    </source>
</evidence>
<dbReference type="SUPFAM" id="SSF47384">
    <property type="entry name" value="Homodimeric domain of signal transducing histidine kinase"/>
    <property type="match status" value="1"/>
</dbReference>
<keyword evidence="3" id="KW-0597">Phosphoprotein</keyword>
<evidence type="ECO:0000256" key="8">
    <source>
        <dbReference type="ARBA" id="ARBA00023012"/>
    </source>
</evidence>
<feature type="transmembrane region" description="Helical" evidence="9">
    <location>
        <begin position="20"/>
        <end position="40"/>
    </location>
</feature>
<dbReference type="PANTHER" id="PTHR43065:SF34">
    <property type="entry name" value="SPORULATION KINASE A"/>
    <property type="match status" value="1"/>
</dbReference>
<keyword evidence="6 11" id="KW-0418">Kinase</keyword>
<dbReference type="PANTHER" id="PTHR43065">
    <property type="entry name" value="SENSOR HISTIDINE KINASE"/>
    <property type="match status" value="1"/>
</dbReference>
<dbReference type="InterPro" id="IPR003594">
    <property type="entry name" value="HATPase_dom"/>
</dbReference>
<dbReference type="SMART" id="SM00388">
    <property type="entry name" value="HisKA"/>
    <property type="match status" value="1"/>
</dbReference>
<dbReference type="InterPro" id="IPR003661">
    <property type="entry name" value="HisK_dim/P_dom"/>
</dbReference>
<dbReference type="GO" id="GO:0016301">
    <property type="term" value="F:kinase activity"/>
    <property type="evidence" value="ECO:0007669"/>
    <property type="project" value="UniProtKB-KW"/>
</dbReference>
<evidence type="ECO:0000256" key="4">
    <source>
        <dbReference type="ARBA" id="ARBA00022679"/>
    </source>
</evidence>
<evidence type="ECO:0000256" key="2">
    <source>
        <dbReference type="ARBA" id="ARBA00012438"/>
    </source>
</evidence>
<gene>
    <name evidence="11" type="ORF">J2S25_002824</name>
</gene>
<sequence>MNPFKKNSALVYEEVKAVKFFLWTFYIILVPYDFTVYYIYPYFNNVKTGLPYGGLGFYFHLLLFAVLPFAIYIIKKGHPEIVKYIYFVAFIILDTINNMLIYWGTNREFNSGHILEVYFILFSPMFVNKRFFWIITLGFSIKYLTVGLIYQSAKVLFALGLILFIGIIAWILLTRFQSYINAITLMYEDMRQKEKLAVIGQMATAIAHEIKNPLSSLKGFTQLQQEKDKDDEQYYPIMLNEIDRINAIVNDLLILGKPNTAVKVAKKLLDIIDYVISVVDPHAQRKDIHIQNETDSSIMLLCDENQMKQVFINLIKNAIEAMPNGGNLTIDSRIKDDQAVILIKDEGCGIPPEKLVKLGEPFYTTKQNGNGLGLMVTKKIIEEHEGTFAIESQLKKGTHVTISLPIAK</sequence>
<feature type="transmembrane region" description="Helical" evidence="9">
    <location>
        <begin position="52"/>
        <end position="72"/>
    </location>
</feature>
<comment type="caution">
    <text evidence="11">The sequence shown here is derived from an EMBL/GenBank/DDBJ whole genome shotgun (WGS) entry which is preliminary data.</text>
</comment>
<keyword evidence="9" id="KW-0812">Transmembrane</keyword>
<name>A0ABU0FXH7_9BACI</name>
<organism evidence="11 12">
    <name type="scientific">Mesobacillus stamsii</name>
    <dbReference type="NCBI Taxonomy" id="225347"/>
    <lineage>
        <taxon>Bacteria</taxon>
        <taxon>Bacillati</taxon>
        <taxon>Bacillota</taxon>
        <taxon>Bacilli</taxon>
        <taxon>Bacillales</taxon>
        <taxon>Bacillaceae</taxon>
        <taxon>Mesobacillus</taxon>
    </lineage>
</organism>